<dbReference type="RefSeq" id="WP_184721697.1">
    <property type="nucleotide sequence ID" value="NZ_JACHJP010000010.1"/>
</dbReference>
<organism evidence="1 2">
    <name type="scientific">Streptosporangium saharense</name>
    <dbReference type="NCBI Taxonomy" id="1706840"/>
    <lineage>
        <taxon>Bacteria</taxon>
        <taxon>Bacillati</taxon>
        <taxon>Actinomycetota</taxon>
        <taxon>Actinomycetes</taxon>
        <taxon>Streptosporangiales</taxon>
        <taxon>Streptosporangiaceae</taxon>
        <taxon>Streptosporangium</taxon>
    </lineage>
</organism>
<dbReference type="Proteomes" id="UP000552644">
    <property type="component" value="Unassembled WGS sequence"/>
</dbReference>
<keyword evidence="2" id="KW-1185">Reference proteome</keyword>
<evidence type="ECO:0000313" key="1">
    <source>
        <dbReference type="EMBL" id="MBB4919433.1"/>
    </source>
</evidence>
<sequence length="57" mass="5794">MTDLPGETGEERVDVALGALARLGTTPVSAHAGVFEEVFAGLEQALAAADGTAEQPR</sequence>
<protein>
    <submittedName>
        <fullName evidence="1">Uncharacterized protein</fullName>
    </submittedName>
</protein>
<dbReference type="AlphaFoldDB" id="A0A7W7QTY8"/>
<proteinExistence type="predicted"/>
<accession>A0A7W7QTY8</accession>
<evidence type="ECO:0000313" key="2">
    <source>
        <dbReference type="Proteomes" id="UP000552644"/>
    </source>
</evidence>
<comment type="caution">
    <text evidence="1">The sequence shown here is derived from an EMBL/GenBank/DDBJ whole genome shotgun (WGS) entry which is preliminary data.</text>
</comment>
<name>A0A7W7QTY8_9ACTN</name>
<reference evidence="1 2" key="1">
    <citation type="submission" date="2020-08" db="EMBL/GenBank/DDBJ databases">
        <title>Genomic Encyclopedia of Type Strains, Phase III (KMG-III): the genomes of soil and plant-associated and newly described type strains.</title>
        <authorList>
            <person name="Whitman W."/>
        </authorList>
    </citation>
    <scope>NUCLEOTIDE SEQUENCE [LARGE SCALE GENOMIC DNA]</scope>
    <source>
        <strain evidence="1 2">CECT 8840</strain>
    </source>
</reference>
<gene>
    <name evidence="1" type="ORF">FHS44_006576</name>
</gene>
<dbReference type="EMBL" id="JACHJP010000010">
    <property type="protein sequence ID" value="MBB4919433.1"/>
    <property type="molecule type" value="Genomic_DNA"/>
</dbReference>